<keyword evidence="4" id="KW-1185">Reference proteome</keyword>
<dbReference type="GO" id="GO:0046914">
    <property type="term" value="F:transition metal ion binding"/>
    <property type="evidence" value="ECO:0007669"/>
    <property type="project" value="InterPro"/>
</dbReference>
<dbReference type="InterPro" id="IPR007167">
    <property type="entry name" value="Fe-transptr_FeoA-like"/>
</dbReference>
<evidence type="ECO:0000256" key="1">
    <source>
        <dbReference type="ARBA" id="ARBA00023004"/>
    </source>
</evidence>
<protein>
    <submittedName>
        <fullName evidence="3">Ferrous iron transport protein A</fullName>
    </submittedName>
</protein>
<name>A0AA45C7H4_9BACT</name>
<reference evidence="3 4" key="1">
    <citation type="submission" date="2018-05" db="EMBL/GenBank/DDBJ databases">
        <title>Genomic Encyclopedia of Type Strains, Phase IV (KMG-IV): sequencing the most valuable type-strain genomes for metagenomic binning, comparative biology and taxonomic classification.</title>
        <authorList>
            <person name="Goeker M."/>
        </authorList>
    </citation>
    <scope>NUCLEOTIDE SEQUENCE [LARGE SCALE GENOMIC DNA]</scope>
    <source>
        <strain evidence="3 4">DSM 24906</strain>
    </source>
</reference>
<dbReference type="Pfam" id="PF04023">
    <property type="entry name" value="FeoA"/>
    <property type="match status" value="1"/>
</dbReference>
<sequence length="78" mass="8598">MVSLSLDKLKQGKKSMIISMDLNEDILKRLNDMGLNIGANIEVLVKGSKNSPYLIGVDSFRVALEPDLAQSVYVISEM</sequence>
<dbReference type="RefSeq" id="WP_158274781.1">
    <property type="nucleotide sequence ID" value="NZ_JAMHJO010000003.1"/>
</dbReference>
<comment type="caution">
    <text evidence="3">The sequence shown here is derived from an EMBL/GenBank/DDBJ whole genome shotgun (WGS) entry which is preliminary data.</text>
</comment>
<dbReference type="InterPro" id="IPR008988">
    <property type="entry name" value="Transcriptional_repressor_C"/>
</dbReference>
<evidence type="ECO:0000313" key="3">
    <source>
        <dbReference type="EMBL" id="PWJ95408.1"/>
    </source>
</evidence>
<keyword evidence="1" id="KW-0408">Iron</keyword>
<dbReference type="Proteomes" id="UP000245921">
    <property type="component" value="Unassembled WGS sequence"/>
</dbReference>
<dbReference type="AlphaFoldDB" id="A0AA45C7H4"/>
<dbReference type="EMBL" id="QGGI01000005">
    <property type="protein sequence ID" value="PWJ95408.1"/>
    <property type="molecule type" value="Genomic_DNA"/>
</dbReference>
<dbReference type="SUPFAM" id="SSF50037">
    <property type="entry name" value="C-terminal domain of transcriptional repressors"/>
    <property type="match status" value="1"/>
</dbReference>
<dbReference type="InterPro" id="IPR038157">
    <property type="entry name" value="FeoA_core_dom"/>
</dbReference>
<gene>
    <name evidence="3" type="ORF">C7380_10535</name>
</gene>
<organism evidence="3 4">
    <name type="scientific">Oceanotoga teriensis</name>
    <dbReference type="NCBI Taxonomy" id="515440"/>
    <lineage>
        <taxon>Bacteria</taxon>
        <taxon>Thermotogati</taxon>
        <taxon>Thermotogota</taxon>
        <taxon>Thermotogae</taxon>
        <taxon>Petrotogales</taxon>
        <taxon>Petrotogaceae</taxon>
        <taxon>Oceanotoga</taxon>
    </lineage>
</organism>
<evidence type="ECO:0000259" key="2">
    <source>
        <dbReference type="SMART" id="SM00899"/>
    </source>
</evidence>
<accession>A0AA45C7H4</accession>
<dbReference type="SMART" id="SM00899">
    <property type="entry name" value="FeoA"/>
    <property type="match status" value="1"/>
</dbReference>
<feature type="domain" description="Ferrous iron transporter FeoA-like" evidence="2">
    <location>
        <begin position="4"/>
        <end position="76"/>
    </location>
</feature>
<proteinExistence type="predicted"/>
<dbReference type="Gene3D" id="2.30.30.90">
    <property type="match status" value="1"/>
</dbReference>
<evidence type="ECO:0000313" key="4">
    <source>
        <dbReference type="Proteomes" id="UP000245921"/>
    </source>
</evidence>